<evidence type="ECO:0000256" key="3">
    <source>
        <dbReference type="ARBA" id="ARBA00022723"/>
    </source>
</evidence>
<gene>
    <name evidence="9" type="ORF">FJZ47_04335</name>
</gene>
<dbReference type="SFLD" id="SFLDG01102">
    <property type="entry name" value="Uncharacterised_Radical_SAM_Su"/>
    <property type="match status" value="1"/>
</dbReference>
<reference evidence="9" key="1">
    <citation type="submission" date="2019-03" db="EMBL/GenBank/DDBJ databases">
        <title>Lake Tanganyika Metagenome-Assembled Genomes (MAGs).</title>
        <authorList>
            <person name="Tran P."/>
        </authorList>
    </citation>
    <scope>NUCLEOTIDE SEQUENCE</scope>
    <source>
        <strain evidence="9">K_DeepCast_65m_m2_066</strain>
    </source>
</reference>
<dbReference type="PANTHER" id="PTHR21180">
    <property type="entry name" value="ENDONUCLEASE/EXONUCLEASE/PHOSPHATASE FAMILY DOMAIN-CONTAINING PROTEIN 1"/>
    <property type="match status" value="1"/>
</dbReference>
<dbReference type="InterPro" id="IPR003583">
    <property type="entry name" value="Hlx-hairpin-Hlx_DNA-bd_motif"/>
</dbReference>
<dbReference type="SMART" id="SM00278">
    <property type="entry name" value="HhH1"/>
    <property type="match status" value="1"/>
</dbReference>
<dbReference type="InterPro" id="IPR010994">
    <property type="entry name" value="RuvA_2-like"/>
</dbReference>
<keyword evidence="4" id="KW-0227">DNA damage</keyword>
<dbReference type="InterPro" id="IPR013785">
    <property type="entry name" value="Aldolase_TIM"/>
</dbReference>
<dbReference type="InterPro" id="IPR006638">
    <property type="entry name" value="Elp3/MiaA/NifB-like_rSAM"/>
</dbReference>
<sequence>MDPLQKLRLLGQHMALEPAEDADAVARPTGVAAAHQVAPCGHTPAALQQSVTLGIQPAVTPGGKHMPLLKTLLTSACERDCYYCPFRARRNFRRVTFKPEEMARAFMALYQGGAAEGLFLSSGIAGGGVRTQDRLLDTAAILRRRHAYRGYLHLKLMPGIEREQLLQAMHLADRISINLEAPNTARLQSLAPQKTFFEELLQPLQWAEDMRRTLPPRQTQRGRWPSLVTQFVVGGAGESDREILTTTAYMTQHLRLQRVYFSAFHPVSDTPMAEHPAENPWREHRLYQAAHLLRDYGFVVTDLPFLPDSRLPLDVDPKLGWAQQHLQDTPVELLRADRQQLLQVPGIGPKSAEAILQARRHTTFRALNDLQRLGVRAARAAPFIVLNGQSPVRQLSLFAGM</sequence>
<evidence type="ECO:0000259" key="8">
    <source>
        <dbReference type="PROSITE" id="PS51918"/>
    </source>
</evidence>
<dbReference type="SUPFAM" id="SSF102114">
    <property type="entry name" value="Radical SAM enzymes"/>
    <property type="match status" value="1"/>
</dbReference>
<dbReference type="EMBL" id="VGLS01000084">
    <property type="protein sequence ID" value="MBM3223018.1"/>
    <property type="molecule type" value="Genomic_DNA"/>
</dbReference>
<keyword evidence="5" id="KW-0408">Iron</keyword>
<dbReference type="InterPro" id="IPR058240">
    <property type="entry name" value="rSAM_sf"/>
</dbReference>
<comment type="caution">
    <text evidence="9">The sequence shown here is derived from an EMBL/GenBank/DDBJ whole genome shotgun (WGS) entry which is preliminary data.</text>
</comment>
<dbReference type="InterPro" id="IPR051675">
    <property type="entry name" value="Endo/Exo/Phosphatase_dom_1"/>
</dbReference>
<organism evidence="9 10">
    <name type="scientific">Tectimicrobiota bacterium</name>
    <dbReference type="NCBI Taxonomy" id="2528274"/>
    <lineage>
        <taxon>Bacteria</taxon>
        <taxon>Pseudomonadati</taxon>
        <taxon>Nitrospinota/Tectimicrobiota group</taxon>
        <taxon>Candidatus Tectimicrobiota</taxon>
    </lineage>
</organism>
<proteinExistence type="predicted"/>
<keyword evidence="6" id="KW-0411">Iron-sulfur</keyword>
<dbReference type="PANTHER" id="PTHR21180:SF9">
    <property type="entry name" value="TYPE II SECRETION SYSTEM PROTEIN K"/>
    <property type="match status" value="1"/>
</dbReference>
<evidence type="ECO:0000256" key="2">
    <source>
        <dbReference type="ARBA" id="ARBA00022691"/>
    </source>
</evidence>
<dbReference type="Gene3D" id="1.10.150.320">
    <property type="entry name" value="Photosystem II 12 kDa extrinsic protein"/>
    <property type="match status" value="1"/>
</dbReference>
<dbReference type="CDD" id="cd01335">
    <property type="entry name" value="Radical_SAM"/>
    <property type="match status" value="1"/>
</dbReference>
<protein>
    <submittedName>
        <fullName evidence="9">Radical SAM protein</fullName>
    </submittedName>
</protein>
<dbReference type="SUPFAM" id="SSF47781">
    <property type="entry name" value="RuvA domain 2-like"/>
    <property type="match status" value="1"/>
</dbReference>
<evidence type="ECO:0000256" key="4">
    <source>
        <dbReference type="ARBA" id="ARBA00022763"/>
    </source>
</evidence>
<evidence type="ECO:0000256" key="5">
    <source>
        <dbReference type="ARBA" id="ARBA00023004"/>
    </source>
</evidence>
<dbReference type="GO" id="GO:0051536">
    <property type="term" value="F:iron-sulfur cluster binding"/>
    <property type="evidence" value="ECO:0007669"/>
    <property type="project" value="UniProtKB-KW"/>
</dbReference>
<name>A0A938B2P8_UNCTE</name>
<keyword evidence="7" id="KW-0234">DNA repair</keyword>
<keyword evidence="3" id="KW-0479">Metal-binding</keyword>
<dbReference type="GO" id="GO:0006281">
    <property type="term" value="P:DNA repair"/>
    <property type="evidence" value="ECO:0007669"/>
    <property type="project" value="UniProtKB-KW"/>
</dbReference>
<keyword evidence="2" id="KW-0949">S-adenosyl-L-methionine</keyword>
<dbReference type="Pfam" id="PF04055">
    <property type="entry name" value="Radical_SAM"/>
    <property type="match status" value="1"/>
</dbReference>
<dbReference type="PROSITE" id="PS51918">
    <property type="entry name" value="RADICAL_SAM"/>
    <property type="match status" value="1"/>
</dbReference>
<evidence type="ECO:0000256" key="7">
    <source>
        <dbReference type="ARBA" id="ARBA00023204"/>
    </source>
</evidence>
<evidence type="ECO:0000313" key="9">
    <source>
        <dbReference type="EMBL" id="MBM3223018.1"/>
    </source>
</evidence>
<dbReference type="InterPro" id="IPR000445">
    <property type="entry name" value="HhH_motif"/>
</dbReference>
<dbReference type="GO" id="GO:0003677">
    <property type="term" value="F:DNA binding"/>
    <property type="evidence" value="ECO:0007669"/>
    <property type="project" value="InterPro"/>
</dbReference>
<dbReference type="Proteomes" id="UP000712673">
    <property type="component" value="Unassembled WGS sequence"/>
</dbReference>
<dbReference type="SMART" id="SM00729">
    <property type="entry name" value="Elp3"/>
    <property type="match status" value="1"/>
</dbReference>
<dbReference type="InterPro" id="IPR023874">
    <property type="entry name" value="DNA_rSAM_put"/>
</dbReference>
<evidence type="ECO:0000313" key="10">
    <source>
        <dbReference type="Proteomes" id="UP000712673"/>
    </source>
</evidence>
<accession>A0A938B2P8</accession>
<feature type="domain" description="Radical SAM core" evidence="8">
    <location>
        <begin position="61"/>
        <end position="304"/>
    </location>
</feature>
<dbReference type="InterPro" id="IPR007197">
    <property type="entry name" value="rSAM"/>
</dbReference>
<dbReference type="Gene3D" id="3.20.20.70">
    <property type="entry name" value="Aldolase class I"/>
    <property type="match status" value="1"/>
</dbReference>
<dbReference type="SFLD" id="SFLDS00029">
    <property type="entry name" value="Radical_SAM"/>
    <property type="match status" value="1"/>
</dbReference>
<evidence type="ECO:0000256" key="6">
    <source>
        <dbReference type="ARBA" id="ARBA00023014"/>
    </source>
</evidence>
<dbReference type="GO" id="GO:0046872">
    <property type="term" value="F:metal ion binding"/>
    <property type="evidence" value="ECO:0007669"/>
    <property type="project" value="UniProtKB-KW"/>
</dbReference>
<dbReference type="Pfam" id="PF00633">
    <property type="entry name" value="HHH"/>
    <property type="match status" value="1"/>
</dbReference>
<dbReference type="GO" id="GO:0140097">
    <property type="term" value="F:catalytic activity, acting on DNA"/>
    <property type="evidence" value="ECO:0007669"/>
    <property type="project" value="UniProtKB-ARBA"/>
</dbReference>
<dbReference type="AlphaFoldDB" id="A0A938B2P8"/>
<comment type="cofactor">
    <cofactor evidence="1">
        <name>[4Fe-4S] cluster</name>
        <dbReference type="ChEBI" id="CHEBI:49883"/>
    </cofactor>
</comment>
<evidence type="ECO:0000256" key="1">
    <source>
        <dbReference type="ARBA" id="ARBA00001966"/>
    </source>
</evidence>
<dbReference type="GO" id="GO:0016787">
    <property type="term" value="F:hydrolase activity"/>
    <property type="evidence" value="ECO:0007669"/>
    <property type="project" value="UniProtKB-ARBA"/>
</dbReference>